<accession>A0A1I5FUZ0</accession>
<protein>
    <submittedName>
        <fullName evidence="1">Uncharacterized protein</fullName>
    </submittedName>
</protein>
<dbReference type="EMBL" id="FOWE01000005">
    <property type="protein sequence ID" value="SFO27459.1"/>
    <property type="molecule type" value="Genomic_DNA"/>
</dbReference>
<sequence length="96" mass="10180">MPLPVAPDTRAAITCRSRPDVTSLGAMTWTWRLEDPDGATIDPATLGVEVPGADNQGDAESWLGENWRDLLGRGVATVSLFEGDRKAYGPMGLAPA</sequence>
<dbReference type="AlphaFoldDB" id="A0A1I5FUZ0"/>
<gene>
    <name evidence="1" type="ORF">SAMN05660359_02432</name>
</gene>
<evidence type="ECO:0000313" key="1">
    <source>
        <dbReference type="EMBL" id="SFO27459.1"/>
    </source>
</evidence>
<keyword evidence="2" id="KW-1185">Reference proteome</keyword>
<dbReference type="Proteomes" id="UP000183642">
    <property type="component" value="Unassembled WGS sequence"/>
</dbReference>
<proteinExistence type="predicted"/>
<evidence type="ECO:0000313" key="2">
    <source>
        <dbReference type="Proteomes" id="UP000183642"/>
    </source>
</evidence>
<name>A0A1I5FUZ0_9ACTN</name>
<reference evidence="2" key="1">
    <citation type="submission" date="2016-10" db="EMBL/GenBank/DDBJ databases">
        <authorList>
            <person name="Varghese N."/>
            <person name="Submissions S."/>
        </authorList>
    </citation>
    <scope>NUCLEOTIDE SEQUENCE [LARGE SCALE GENOMIC DNA]</scope>
    <source>
        <strain evidence="2">DSM 43161</strain>
    </source>
</reference>
<organism evidence="1 2">
    <name type="scientific">Geodermatophilus obscurus</name>
    <dbReference type="NCBI Taxonomy" id="1861"/>
    <lineage>
        <taxon>Bacteria</taxon>
        <taxon>Bacillati</taxon>
        <taxon>Actinomycetota</taxon>
        <taxon>Actinomycetes</taxon>
        <taxon>Geodermatophilales</taxon>
        <taxon>Geodermatophilaceae</taxon>
        <taxon>Geodermatophilus</taxon>
    </lineage>
</organism>